<dbReference type="SUPFAM" id="SSF53335">
    <property type="entry name" value="S-adenosyl-L-methionine-dependent methyltransferases"/>
    <property type="match status" value="1"/>
</dbReference>
<comment type="similarity">
    <text evidence="1">Belongs to the CFA/CMAS family.</text>
</comment>
<dbReference type="AlphaFoldDB" id="A0AAV7EUY1"/>
<evidence type="ECO:0000313" key="5">
    <source>
        <dbReference type="Proteomes" id="UP000825729"/>
    </source>
</evidence>
<dbReference type="PANTHER" id="PTHR43832:SF1">
    <property type="entry name" value="S-ADENOSYL-L-METHIONINE-DEPENDENT METHYLTRANSFERASES SUPERFAMILY PROTEIN"/>
    <property type="match status" value="1"/>
</dbReference>
<accession>A0AAV7EUY1</accession>
<dbReference type="Gene3D" id="3.40.50.150">
    <property type="entry name" value="Vaccinia Virus protein VP39"/>
    <property type="match status" value="1"/>
</dbReference>
<dbReference type="FunFam" id="3.40.50.150:FF:000554">
    <property type="entry name" value="Cation-transporting ATPase"/>
    <property type="match status" value="1"/>
</dbReference>
<dbReference type="CDD" id="cd02440">
    <property type="entry name" value="AdoMet_MTases"/>
    <property type="match status" value="1"/>
</dbReference>
<dbReference type="GO" id="GO:0032259">
    <property type="term" value="P:methylation"/>
    <property type="evidence" value="ECO:0007669"/>
    <property type="project" value="UniProtKB-KW"/>
</dbReference>
<keyword evidence="2" id="KW-0808">Transferase</keyword>
<dbReference type="Proteomes" id="UP000825729">
    <property type="component" value="Unassembled WGS sequence"/>
</dbReference>
<dbReference type="PANTHER" id="PTHR43832">
    <property type="match status" value="1"/>
</dbReference>
<keyword evidence="2" id="KW-0489">Methyltransferase</keyword>
<protein>
    <recommendedName>
        <fullName evidence="6">(S)-coclaurine-N-methyltransferase</fullName>
    </recommendedName>
</protein>
<dbReference type="SMR" id="A0AAV7EUY1"/>
<reference evidence="4 5" key="1">
    <citation type="submission" date="2021-07" db="EMBL/GenBank/DDBJ databases">
        <title>The Aristolochia fimbriata genome: insights into angiosperm evolution, floral development and chemical biosynthesis.</title>
        <authorList>
            <person name="Jiao Y."/>
        </authorList>
    </citation>
    <scope>NUCLEOTIDE SEQUENCE [LARGE SCALE GENOMIC DNA]</scope>
    <source>
        <strain evidence="4">IBCAS-2021</strain>
        <tissue evidence="4">Leaf</tissue>
    </source>
</reference>
<keyword evidence="3" id="KW-0949">S-adenosyl-L-methionine</keyword>
<keyword evidence="5" id="KW-1185">Reference proteome</keyword>
<proteinExistence type="inferred from homology"/>
<dbReference type="EMBL" id="JAINDJ010000003">
    <property type="protein sequence ID" value="KAG9451885.1"/>
    <property type="molecule type" value="Genomic_DNA"/>
</dbReference>
<evidence type="ECO:0000256" key="3">
    <source>
        <dbReference type="ARBA" id="ARBA00022691"/>
    </source>
</evidence>
<evidence type="ECO:0000313" key="4">
    <source>
        <dbReference type="EMBL" id="KAG9451885.1"/>
    </source>
</evidence>
<comment type="caution">
    <text evidence="4">The sequence shown here is derived from an EMBL/GenBank/DDBJ whole genome shotgun (WGS) entry which is preliminary data.</text>
</comment>
<name>A0AAV7EUY1_ARIFI</name>
<evidence type="ECO:0008006" key="6">
    <source>
        <dbReference type="Google" id="ProtNLM"/>
    </source>
</evidence>
<gene>
    <name evidence="4" type="ORF">H6P81_004789</name>
</gene>
<dbReference type="InterPro" id="IPR029063">
    <property type="entry name" value="SAM-dependent_MTases_sf"/>
</dbReference>
<evidence type="ECO:0000256" key="2">
    <source>
        <dbReference type="ARBA" id="ARBA00022603"/>
    </source>
</evidence>
<dbReference type="GO" id="GO:0008168">
    <property type="term" value="F:methyltransferase activity"/>
    <property type="evidence" value="ECO:0007669"/>
    <property type="project" value="UniProtKB-KW"/>
</dbReference>
<sequence length="359" mass="41678">MAENGIGKTLFNKQELLKRLEKGAVPDDEIRRLMRIELDRRLKWGYRPTYEQQTQQVVQFAKSLRKFGIATEINTLDSQMYEVPLPFLQIMFGATVKGSCSYFKDENMTLDEAEIAMLDLYCERAQVKDGQRVLDLGCGQGALTLHIARKYSNCHVTAVTNSISQKDFIEEQSRNLKLSNVEVILEDITVLQMEAKFDRILVIELFEHMKNYDLLLQKISEWMTPSGLLFVEHVCHKTIAYQYEPLDEDDWFSEYIFPSETLIIPSASFLLYFQDHVSLVDHWILSGKHYSRTGEEWLKRVDAKADEVKEIMSSSSSSSGEDAVKLFNYWRGFCLCTAELFGYKNGEEWMMSHVLFKKK</sequence>
<evidence type="ECO:0000256" key="1">
    <source>
        <dbReference type="ARBA" id="ARBA00010815"/>
    </source>
</evidence>
<dbReference type="Pfam" id="PF02353">
    <property type="entry name" value="CMAS"/>
    <property type="match status" value="1"/>
</dbReference>
<organism evidence="4 5">
    <name type="scientific">Aristolochia fimbriata</name>
    <name type="common">White veined hardy Dutchman's pipe vine</name>
    <dbReference type="NCBI Taxonomy" id="158543"/>
    <lineage>
        <taxon>Eukaryota</taxon>
        <taxon>Viridiplantae</taxon>
        <taxon>Streptophyta</taxon>
        <taxon>Embryophyta</taxon>
        <taxon>Tracheophyta</taxon>
        <taxon>Spermatophyta</taxon>
        <taxon>Magnoliopsida</taxon>
        <taxon>Magnoliidae</taxon>
        <taxon>Piperales</taxon>
        <taxon>Aristolochiaceae</taxon>
        <taxon>Aristolochia</taxon>
    </lineage>
</organism>